<dbReference type="EMBL" id="WMIB01000013">
    <property type="protein sequence ID" value="MTH54381.1"/>
    <property type="molecule type" value="Genomic_DNA"/>
</dbReference>
<dbReference type="RefSeq" id="WP_155112888.1">
    <property type="nucleotide sequence ID" value="NZ_WMIB01000013.1"/>
</dbReference>
<accession>A0A7X2S7S0</accession>
<evidence type="ECO:0000313" key="1">
    <source>
        <dbReference type="EMBL" id="MTH54381.1"/>
    </source>
</evidence>
<keyword evidence="2" id="KW-1185">Reference proteome</keyword>
<gene>
    <name evidence="1" type="ORF">GKZ89_13305</name>
</gene>
<reference evidence="1 2" key="1">
    <citation type="journal article" date="2017" name="Int. J. Syst. Evol. Microbiol.">
        <title>Bacillus mangrovi sp. nov., isolated from a sediment sample from a mangrove forest.</title>
        <authorList>
            <person name="Gupta V."/>
            <person name="Singh P.K."/>
            <person name="Korpole S."/>
            <person name="Tanuku N.R.S."/>
            <person name="Pinnaka A.K."/>
        </authorList>
    </citation>
    <scope>NUCLEOTIDE SEQUENCE [LARGE SCALE GENOMIC DNA]</scope>
    <source>
        <strain evidence="1 2">KCTC 33872</strain>
    </source>
</reference>
<organism evidence="1 2">
    <name type="scientific">Metabacillus mangrovi</name>
    <dbReference type="NCBI Taxonomy" id="1491830"/>
    <lineage>
        <taxon>Bacteria</taxon>
        <taxon>Bacillati</taxon>
        <taxon>Bacillota</taxon>
        <taxon>Bacilli</taxon>
        <taxon>Bacillales</taxon>
        <taxon>Bacillaceae</taxon>
        <taxon>Metabacillus</taxon>
    </lineage>
</organism>
<dbReference type="OrthoDB" id="8913322at2"/>
<proteinExistence type="predicted"/>
<protein>
    <submittedName>
        <fullName evidence="1">Uncharacterized protein</fullName>
    </submittedName>
</protein>
<evidence type="ECO:0000313" key="2">
    <source>
        <dbReference type="Proteomes" id="UP000434639"/>
    </source>
</evidence>
<comment type="caution">
    <text evidence="1">The sequence shown here is derived from an EMBL/GenBank/DDBJ whole genome shotgun (WGS) entry which is preliminary data.</text>
</comment>
<dbReference type="Proteomes" id="UP000434639">
    <property type="component" value="Unassembled WGS sequence"/>
</dbReference>
<sequence>MAKLEAYTDAIYDVIEFDGDLKSSRSFIIEKAAKLGIRHDLVEYQNHYESSYNEFEAWLSDLLQQKKPPADLEALCFSLYETAETVTMFIAGAEEWDEEGDWALAKDYAPLSIEPYFPVFKEIYPLLEENLPAGLFLGTSTIIAFAKEFAAHHQDLFPEGVILGAGYDGGDVFDFMEV</sequence>
<dbReference type="AlphaFoldDB" id="A0A7X2S7S0"/>
<name>A0A7X2S7S0_9BACI</name>